<organism evidence="2 3">
    <name type="scientific">Labrys wisconsinensis</name>
    <dbReference type="NCBI Taxonomy" id="425677"/>
    <lineage>
        <taxon>Bacteria</taxon>
        <taxon>Pseudomonadati</taxon>
        <taxon>Pseudomonadota</taxon>
        <taxon>Alphaproteobacteria</taxon>
        <taxon>Hyphomicrobiales</taxon>
        <taxon>Xanthobacteraceae</taxon>
        <taxon>Labrys</taxon>
    </lineage>
</organism>
<sequence>MSPIPQVPPASGAVVGAPRLLLRLEGVAALAAAVLAYAAGGHDWTVFALLFLAPDLTMLGYVGGPGIGAALYNLGHTYVVPAGLGALGWVAGQPWLLASALVWIAHIGFDRALGYGLKYDDAFGHTHLGRSGRSA</sequence>
<feature type="transmembrane region" description="Helical" evidence="1">
    <location>
        <begin position="86"/>
        <end position="109"/>
    </location>
</feature>
<dbReference type="RefSeq" id="WP_307285685.1">
    <property type="nucleotide sequence ID" value="NZ_JAUSVX010000029.1"/>
</dbReference>
<feature type="transmembrane region" description="Helical" evidence="1">
    <location>
        <begin position="46"/>
        <end position="74"/>
    </location>
</feature>
<keyword evidence="1" id="KW-0472">Membrane</keyword>
<proteinExistence type="predicted"/>
<feature type="transmembrane region" description="Helical" evidence="1">
    <location>
        <begin position="20"/>
        <end position="39"/>
    </location>
</feature>
<name>A0ABU0JL70_9HYPH</name>
<evidence type="ECO:0000313" key="3">
    <source>
        <dbReference type="Proteomes" id="UP001242480"/>
    </source>
</evidence>
<comment type="caution">
    <text evidence="2">The sequence shown here is derived from an EMBL/GenBank/DDBJ whole genome shotgun (WGS) entry which is preliminary data.</text>
</comment>
<gene>
    <name evidence="2" type="ORF">QO011_008084</name>
</gene>
<protein>
    <recommendedName>
        <fullName evidence="4">DUF4260 family protein</fullName>
    </recommendedName>
</protein>
<dbReference type="Proteomes" id="UP001242480">
    <property type="component" value="Unassembled WGS sequence"/>
</dbReference>
<evidence type="ECO:0000256" key="1">
    <source>
        <dbReference type="SAM" id="Phobius"/>
    </source>
</evidence>
<dbReference type="InterPro" id="IPR025356">
    <property type="entry name" value="DUF4260"/>
</dbReference>
<dbReference type="Pfam" id="PF14079">
    <property type="entry name" value="DUF4260"/>
    <property type="match status" value="1"/>
</dbReference>
<keyword evidence="1" id="KW-1133">Transmembrane helix</keyword>
<accession>A0ABU0JL70</accession>
<evidence type="ECO:0000313" key="2">
    <source>
        <dbReference type="EMBL" id="MDQ0475042.1"/>
    </source>
</evidence>
<dbReference type="EMBL" id="JAUSVX010000029">
    <property type="protein sequence ID" value="MDQ0475042.1"/>
    <property type="molecule type" value="Genomic_DNA"/>
</dbReference>
<reference evidence="2 3" key="1">
    <citation type="submission" date="2023-07" db="EMBL/GenBank/DDBJ databases">
        <title>Genomic Encyclopedia of Type Strains, Phase IV (KMG-IV): sequencing the most valuable type-strain genomes for metagenomic binning, comparative biology and taxonomic classification.</title>
        <authorList>
            <person name="Goeker M."/>
        </authorList>
    </citation>
    <scope>NUCLEOTIDE SEQUENCE [LARGE SCALE GENOMIC DNA]</scope>
    <source>
        <strain evidence="2 3">DSM 19619</strain>
    </source>
</reference>
<keyword evidence="3" id="KW-1185">Reference proteome</keyword>
<keyword evidence="1" id="KW-0812">Transmembrane</keyword>
<evidence type="ECO:0008006" key="4">
    <source>
        <dbReference type="Google" id="ProtNLM"/>
    </source>
</evidence>